<dbReference type="Proteomes" id="UP000236752">
    <property type="component" value="Unassembled WGS sequence"/>
</dbReference>
<organism evidence="8 9">
    <name type="scientific">Thalassococcus halodurans</name>
    <dbReference type="NCBI Taxonomy" id="373675"/>
    <lineage>
        <taxon>Bacteria</taxon>
        <taxon>Pseudomonadati</taxon>
        <taxon>Pseudomonadota</taxon>
        <taxon>Alphaproteobacteria</taxon>
        <taxon>Rhodobacterales</taxon>
        <taxon>Roseobacteraceae</taxon>
        <taxon>Thalassococcus</taxon>
    </lineage>
</organism>
<dbReference type="InterPro" id="IPR005648">
    <property type="entry name" value="FlgD"/>
</dbReference>
<evidence type="ECO:0000256" key="4">
    <source>
        <dbReference type="ARBA" id="ARBA00024746"/>
    </source>
</evidence>
<dbReference type="Gene3D" id="2.60.40.4070">
    <property type="match status" value="1"/>
</dbReference>
<evidence type="ECO:0000313" key="8">
    <source>
        <dbReference type="EMBL" id="SEF45534.1"/>
    </source>
</evidence>
<keyword evidence="3 5" id="KW-1005">Bacterial flagellum biogenesis</keyword>
<gene>
    <name evidence="8" type="ORF">SAMN04488045_0102</name>
</gene>
<accession>A0A1H5S5B6</accession>
<dbReference type="AlphaFoldDB" id="A0A1H5S5B6"/>
<dbReference type="Pfam" id="PF13861">
    <property type="entry name" value="FLgD_tudor"/>
    <property type="match status" value="1"/>
</dbReference>
<name>A0A1H5S5B6_9RHOB</name>
<evidence type="ECO:0000259" key="7">
    <source>
        <dbReference type="Pfam" id="PF13861"/>
    </source>
</evidence>
<dbReference type="GO" id="GO:0044781">
    <property type="term" value="P:bacterial-type flagellum organization"/>
    <property type="evidence" value="ECO:0007669"/>
    <property type="project" value="UniProtKB-UniRule"/>
</dbReference>
<dbReference type="RefSeq" id="WP_103908529.1">
    <property type="nucleotide sequence ID" value="NZ_FNUZ01000001.1"/>
</dbReference>
<dbReference type="Gene3D" id="2.30.30.910">
    <property type="match status" value="1"/>
</dbReference>
<evidence type="ECO:0000256" key="6">
    <source>
        <dbReference type="SAM" id="MobiDB-lite"/>
    </source>
</evidence>
<dbReference type="InterPro" id="IPR025963">
    <property type="entry name" value="FLgD_Tudor"/>
</dbReference>
<keyword evidence="9" id="KW-1185">Reference proteome</keyword>
<evidence type="ECO:0000256" key="1">
    <source>
        <dbReference type="ARBA" id="ARBA00010577"/>
    </source>
</evidence>
<proteinExistence type="inferred from homology"/>
<sequence>MTSIDGISSQISGLRTQTSLQPENVTGSQELGQQDFLTLMTTQMKNQDPFAPMENGEFLAQMAQFSTVNGLDTINQTLESMSAQLGSSRVLNASSMIGRQVLVPGTLARADSAGAINGVVDLVGSVSSVSIRYTDAQSGVLLHQQEMGPQPAGRLDFSWSDVPANIRDANGAIRVSVDVGGNGQSAAIAPMVYARVIGVEVPPEGTDFTLNIEDYGLRNSLEISALR</sequence>
<evidence type="ECO:0000256" key="3">
    <source>
        <dbReference type="ARBA" id="ARBA00022795"/>
    </source>
</evidence>
<evidence type="ECO:0000256" key="2">
    <source>
        <dbReference type="ARBA" id="ARBA00016013"/>
    </source>
</evidence>
<evidence type="ECO:0000313" key="9">
    <source>
        <dbReference type="Proteomes" id="UP000236752"/>
    </source>
</evidence>
<reference evidence="8 9" key="1">
    <citation type="submission" date="2016-10" db="EMBL/GenBank/DDBJ databases">
        <authorList>
            <person name="de Groot N.N."/>
        </authorList>
    </citation>
    <scope>NUCLEOTIDE SEQUENCE [LARGE SCALE GENOMIC DNA]</scope>
    <source>
        <strain evidence="8 9">DSM 26915</strain>
    </source>
</reference>
<evidence type="ECO:0000256" key="5">
    <source>
        <dbReference type="RuleBase" id="RU362076"/>
    </source>
</evidence>
<feature type="region of interest" description="Disordered" evidence="6">
    <location>
        <begin position="1"/>
        <end position="28"/>
    </location>
</feature>
<comment type="similarity">
    <text evidence="1 5">Belongs to the FlgD family.</text>
</comment>
<protein>
    <recommendedName>
        <fullName evidence="2 5">Basal-body rod modification protein FlgD</fullName>
    </recommendedName>
</protein>
<dbReference type="OrthoDB" id="9785233at2"/>
<feature type="domain" description="FlgD Tudor-like" evidence="7">
    <location>
        <begin position="89"/>
        <end position="214"/>
    </location>
</feature>
<keyword evidence="8" id="KW-0969">Cilium</keyword>
<dbReference type="EMBL" id="FNUZ01000001">
    <property type="protein sequence ID" value="SEF45534.1"/>
    <property type="molecule type" value="Genomic_DNA"/>
</dbReference>
<keyword evidence="8" id="KW-0282">Flagellum</keyword>
<dbReference type="Pfam" id="PF03963">
    <property type="entry name" value="FlgD"/>
    <property type="match status" value="1"/>
</dbReference>
<keyword evidence="8" id="KW-0966">Cell projection</keyword>
<comment type="function">
    <text evidence="4 5">Required for flagellar hook formation. May act as a scaffolding protein.</text>
</comment>